<protein>
    <recommendedName>
        <fullName evidence="11">Transcriptional elongation regulator MINIYO</fullName>
    </recommendedName>
</protein>
<comment type="similarity">
    <text evidence="2">Belongs to the RPAP1 family.</text>
</comment>
<evidence type="ECO:0000313" key="10">
    <source>
        <dbReference type="Proteomes" id="UP000324705"/>
    </source>
</evidence>
<accession>A0A9R1C245</accession>
<evidence type="ECO:0000256" key="1">
    <source>
        <dbReference type="ARBA" id="ARBA00004123"/>
    </source>
</evidence>
<comment type="subcellular location">
    <subcellularLocation>
        <location evidence="1">Nucleus</location>
    </subcellularLocation>
</comment>
<dbReference type="InterPro" id="IPR055326">
    <property type="entry name" value="MINIYO"/>
</dbReference>
<evidence type="ECO:0000313" key="9">
    <source>
        <dbReference type="EMBL" id="VAI89623.1"/>
    </source>
</evidence>
<evidence type="ECO:0000256" key="3">
    <source>
        <dbReference type="ARBA" id="ARBA00023163"/>
    </source>
</evidence>
<evidence type="ECO:0000256" key="2">
    <source>
        <dbReference type="ARBA" id="ARBA00009953"/>
    </source>
</evidence>
<dbReference type="PANTHER" id="PTHR47605:SF2">
    <property type="entry name" value="TRANSCRIPTIONAL ELONGATION REGULATOR MINIYO"/>
    <property type="match status" value="1"/>
</dbReference>
<feature type="region of interest" description="Disordered" evidence="5">
    <location>
        <begin position="369"/>
        <end position="413"/>
    </location>
</feature>
<feature type="compositionally biased region" description="Basic and acidic residues" evidence="5">
    <location>
        <begin position="374"/>
        <end position="388"/>
    </location>
</feature>
<organism evidence="9 10">
    <name type="scientific">Triticum turgidum subsp. durum</name>
    <name type="common">Durum wheat</name>
    <name type="synonym">Triticum durum</name>
    <dbReference type="NCBI Taxonomy" id="4567"/>
    <lineage>
        <taxon>Eukaryota</taxon>
        <taxon>Viridiplantae</taxon>
        <taxon>Streptophyta</taxon>
        <taxon>Embryophyta</taxon>
        <taxon>Tracheophyta</taxon>
        <taxon>Spermatophyta</taxon>
        <taxon>Magnoliopsida</taxon>
        <taxon>Liliopsida</taxon>
        <taxon>Poales</taxon>
        <taxon>Poaceae</taxon>
        <taxon>BOP clade</taxon>
        <taxon>Pooideae</taxon>
        <taxon>Triticodae</taxon>
        <taxon>Triticeae</taxon>
        <taxon>Triticinae</taxon>
        <taxon>Triticum</taxon>
    </lineage>
</organism>
<keyword evidence="4" id="KW-0539">Nucleus</keyword>
<gene>
    <name evidence="9" type="ORF">TRITD_7Bv1G148030</name>
</gene>
<dbReference type="OMA" id="MCHNDSA"/>
<feature type="region of interest" description="Disordered" evidence="5">
    <location>
        <begin position="53"/>
        <end position="111"/>
    </location>
</feature>
<dbReference type="Gramene" id="TRITD7Bv1G148030.1">
    <property type="protein sequence ID" value="TRITD7Bv1G148030.1"/>
    <property type="gene ID" value="TRITD7Bv1G148030"/>
</dbReference>
<keyword evidence="10" id="KW-1185">Reference proteome</keyword>
<reference evidence="9 10" key="1">
    <citation type="submission" date="2017-09" db="EMBL/GenBank/DDBJ databases">
        <authorList>
            <consortium name="International Durum Wheat Genome Sequencing Consortium (IDWGSC)"/>
            <person name="Milanesi L."/>
        </authorList>
    </citation>
    <scope>NUCLEOTIDE SEQUENCE [LARGE SCALE GENOMIC DNA]</scope>
    <source>
        <strain evidence="10">cv. Svevo</strain>
    </source>
</reference>
<evidence type="ECO:0000259" key="7">
    <source>
        <dbReference type="Pfam" id="PF08621"/>
    </source>
</evidence>
<feature type="domain" description="RPAP1 N-terminal" evidence="7">
    <location>
        <begin position="332"/>
        <end position="375"/>
    </location>
</feature>
<dbReference type="Proteomes" id="UP000324705">
    <property type="component" value="Chromosome 7B"/>
</dbReference>
<evidence type="ECO:0000259" key="6">
    <source>
        <dbReference type="Pfam" id="PF08620"/>
    </source>
</evidence>
<dbReference type="Pfam" id="PF08620">
    <property type="entry name" value="RPAP1_C"/>
    <property type="match status" value="1"/>
</dbReference>
<evidence type="ECO:0000256" key="5">
    <source>
        <dbReference type="SAM" id="MobiDB-lite"/>
    </source>
</evidence>
<dbReference type="Pfam" id="PF08621">
    <property type="entry name" value="RPAP1_N"/>
    <property type="match status" value="1"/>
</dbReference>
<feature type="region of interest" description="Disordered" evidence="5">
    <location>
        <begin position="171"/>
        <end position="193"/>
    </location>
</feature>
<dbReference type="EMBL" id="LT934124">
    <property type="protein sequence ID" value="VAI89623.1"/>
    <property type="molecule type" value="Genomic_DNA"/>
</dbReference>
<dbReference type="PANTHER" id="PTHR47605">
    <property type="entry name" value="TRANSCRIPTIONAL ELONGATION REGULATOR MINIYO"/>
    <property type="match status" value="1"/>
</dbReference>
<evidence type="ECO:0000256" key="4">
    <source>
        <dbReference type="ARBA" id="ARBA00023242"/>
    </source>
</evidence>
<feature type="compositionally biased region" description="Basic and acidic residues" evidence="5">
    <location>
        <begin position="53"/>
        <end position="66"/>
    </location>
</feature>
<proteinExistence type="inferred from homology"/>
<dbReference type="SUPFAM" id="SSF48371">
    <property type="entry name" value="ARM repeat"/>
    <property type="match status" value="1"/>
</dbReference>
<dbReference type="InterPro" id="IPR013930">
    <property type="entry name" value="RPAP1_N"/>
</dbReference>
<dbReference type="InterPro" id="IPR057989">
    <property type="entry name" value="TPR_RPAP1/MINIYO-like"/>
</dbReference>
<name>A0A9R1C245_TRITD</name>
<feature type="domain" description="RPAP1 C-terminal" evidence="6">
    <location>
        <begin position="428"/>
        <end position="504"/>
    </location>
</feature>
<evidence type="ECO:0008006" key="11">
    <source>
        <dbReference type="Google" id="ProtNLM"/>
    </source>
</evidence>
<dbReference type="InterPro" id="IPR013929">
    <property type="entry name" value="RPAP1_C"/>
</dbReference>
<feature type="domain" description="RPAP1/MINIYO-like TPR repeats" evidence="8">
    <location>
        <begin position="1401"/>
        <end position="1530"/>
    </location>
</feature>
<keyword evidence="3" id="KW-0804">Transcription</keyword>
<sequence>MPISAEETSNQTSIIYKQAPMLKEMLVYFFINTPLNALYKASHDQRANRAIELQTGRRKETNHSESPRSLVPSFAPPLKPSLANYQGRAPLTRPPMEDATKRRHQPGALPARRKVVEGPFDPPPPPPAAAAAATVVSPAHLVGAIVEKGFSAAAPSSAPRPTVLPFPVARHRSHGPHWKPVAKGADKKKGEEEDYGMDVDDMDYQPAAAVAGPVRRKEKKGMDFSRWREFVADDVPPKRRQAKEDNTKKIDHVAEVKNVVGQVGERGLGGDGMELDSGNGREALGPTGLVSDVLSKKLINAENGLTKGGAGVAELQGEGMQLDDGEPSISAEINAENTARLAGMSAEEIAEAQADILNRMDPALVEVLRRRGREKSGGKKDEGKDKSRQTSGPRKTAKAIPGEHLTAGEQSAHSWKAWSERVERIRLCRFALDGDILGFQSCQEQPDGKKTHGESVAERDFLRTEGDPAAVGYTINEALALTRSMVPGQRVLGLQLLASVLNRALHNLHKMDLADNVEGANYAEKAYDWQAVWAYALGPEPELVLSLRMALDDNHESVVLTCAKVINVMLSYDMNESYFEFSEKLINKMEDICTAPVFRSKPDVDGGFLEGGFWKYNTKPSNILPHYGEDDEEESDEKHTIQDDVIVSGQDVAAGLIRMGILPRICSLLEMDPPQIQKDYLVSILVALARHSPQSADAILNCTKLVQCVVKLLDRQGSMEIHSSMIRGVTLLKVLSKYNRQTCLNFVNNGVFHQAMWQWYLPAYTLKDWIKPGKEQCKLSSAMMVEQLRFWRTCISYGFCISHFTDFFPVLCLWLSPPVFQNLSEHNVLSEFSSIARESFLVLGALAQRLPLLHSVEQFGKQDMGVPGSYGEMWSWSHVVPMVNSALSWLHLNDIPYLCSLINGQNENTTHTPEQSCLVLLISSVLGMLNSTLERISPEGTPDSRSYCLPWIPDFVPKIGLGIITNGFFSFSCTEVEQLPSRGVSLVQGLCHLRCWGDVDASLSSISCLQRLVQLSCSVDRVIQRATINSSEHLKESKAGLAGKILQEGISSLWQNDLLNFLTSLLPLISSQWPVLKNIEMFGRGGLAPGVGFGWGTCGGGFWSLKCLLTQLDSQLVLELIKIVSAAPEGLVTLSKGANLDNVTNPFTNASERISPVLGVSLIAGPGQISTLERAFDILFQPSVLKCLRSSIHCLASQMKLPKTFEWDITEDEYQHFSNVLNSHFRSRWLAIKKKNPDKHARNNSAINKPKVPEMLETIQEEMELTEVVNPPCSTLVLEWAHQRLPLPVHWILSSICCTDDADVSRAGLIFLLGLEAVSAAPSLDVPLVWKMHALSASVRTNMDLLQEDRSKDVFEVLQELYGQHLDMLCQKYYRSHSANNDEVVGSVATVEEVKVINTHEILRFKEKIHESYTTFVESVVDQFAAVSYGDVIFGRQVAIYLHRCVETTVRLAAWNALSTAYVLELLPPLDKCIGDVKGYLEPLEGDEGILEAYAKSWTSGILDKAARRDSMSFTLAKHHLSGFVFRRSASVKVRNKMVKSLIRCYSQKQHHEAMLQSLVLQGIPRDSQYGSEVGRRIEILKDACEMNSSLLAEVQRLKTSIEGAIS</sequence>
<dbReference type="Pfam" id="PF25766">
    <property type="entry name" value="TPR_RPAP1"/>
    <property type="match status" value="1"/>
</dbReference>
<evidence type="ECO:0000259" key="8">
    <source>
        <dbReference type="Pfam" id="PF25766"/>
    </source>
</evidence>
<dbReference type="InterPro" id="IPR016024">
    <property type="entry name" value="ARM-type_fold"/>
</dbReference>